<keyword evidence="9" id="KW-1185">Reference proteome</keyword>
<dbReference type="InterPro" id="IPR026635">
    <property type="entry name" value="Efm4/METTL10"/>
</dbReference>
<dbReference type="OrthoDB" id="540004at2759"/>
<dbReference type="RefSeq" id="XP_009066992.1">
    <property type="nucleotide sequence ID" value="XM_009068744.1"/>
</dbReference>
<dbReference type="SUPFAM" id="SSF53335">
    <property type="entry name" value="S-adenosyl-L-methionine-dependent methyltransferases"/>
    <property type="match status" value="1"/>
</dbReference>
<dbReference type="InterPro" id="IPR025714">
    <property type="entry name" value="Methyltranfer_dom"/>
</dbReference>
<evidence type="ECO:0000313" key="9">
    <source>
        <dbReference type="Proteomes" id="UP000030746"/>
    </source>
</evidence>
<keyword evidence="4 5" id="KW-0949">S-adenosyl-L-methionine</keyword>
<dbReference type="STRING" id="225164.V3ZJ31"/>
<dbReference type="PANTHER" id="PTHR12843:SF5">
    <property type="entry name" value="EEF1A LYSINE METHYLTRANSFERASE 2"/>
    <property type="match status" value="1"/>
</dbReference>
<dbReference type="Pfam" id="PF13847">
    <property type="entry name" value="Methyltransf_31"/>
    <property type="match status" value="1"/>
</dbReference>
<dbReference type="GO" id="GO:0005737">
    <property type="term" value="C:cytoplasm"/>
    <property type="evidence" value="ECO:0007669"/>
    <property type="project" value="UniProtKB-SubCell"/>
</dbReference>
<accession>V3ZJ31</accession>
<evidence type="ECO:0000256" key="2">
    <source>
        <dbReference type="ARBA" id="ARBA00022603"/>
    </source>
</evidence>
<proteinExistence type="inferred from homology"/>
<dbReference type="Gene3D" id="3.40.50.150">
    <property type="entry name" value="Vaccinia Virus protein VP39"/>
    <property type="match status" value="1"/>
</dbReference>
<protein>
    <recommendedName>
        <fullName evidence="5">Protein-lysine N-methyltransferase LOTGIDRAFT_134815</fullName>
        <ecNumber evidence="5">2.1.1.-</ecNumber>
    </recommendedName>
</protein>
<evidence type="ECO:0000259" key="7">
    <source>
        <dbReference type="Pfam" id="PF13847"/>
    </source>
</evidence>
<gene>
    <name evidence="8" type="ORF">LOTGIDRAFT_134815</name>
</gene>
<name>V3ZJ31_LOTGI</name>
<dbReference type="CTD" id="20233608"/>
<dbReference type="GO" id="GO:0032259">
    <property type="term" value="P:methylation"/>
    <property type="evidence" value="ECO:0007669"/>
    <property type="project" value="UniProtKB-KW"/>
</dbReference>
<evidence type="ECO:0000256" key="6">
    <source>
        <dbReference type="SAM" id="MobiDB-lite"/>
    </source>
</evidence>
<dbReference type="HAMAP" id="MF_03188">
    <property type="entry name" value="Methyltr_EFM4"/>
    <property type="match status" value="1"/>
</dbReference>
<dbReference type="KEGG" id="lgi:LOTGIDRAFT_134815"/>
<dbReference type="GO" id="GO:0016279">
    <property type="term" value="F:protein-lysine N-methyltransferase activity"/>
    <property type="evidence" value="ECO:0007669"/>
    <property type="project" value="UniProtKB-UniRule"/>
</dbReference>
<dbReference type="PANTHER" id="PTHR12843">
    <property type="entry name" value="PROTEIN-LYSINE N-METHYLTRANSFERASE METTL10"/>
    <property type="match status" value="1"/>
</dbReference>
<comment type="subcellular location">
    <subcellularLocation>
        <location evidence="5">Cytoplasm</location>
    </subcellularLocation>
</comment>
<comment type="function">
    <text evidence="5">S-adenosyl-L-methionine-dependent protein-lysine N-methyltransferase that methylates elongation factor 1-alpha.</text>
</comment>
<dbReference type="CDD" id="cd02440">
    <property type="entry name" value="AdoMet_MTases"/>
    <property type="match status" value="1"/>
</dbReference>
<dbReference type="OMA" id="PTPSFQF"/>
<sequence>MNLQENDHNDSDASSTDDRDFSSSKLGSKEYWDSAYDKELENFKDIGDVGEVWFGEGSQNRIIRWLEKQDYIKKDYPVLDIGTGNGIMLIEMAKEGYTDLTGVDYSQPGVQLAQNITQSQKLLTDIVYQVKKTNSDIDSPSALKRTYKLCIDKGTFDAISLLESEFKSSREVYVRNVRRLTDTEEGYFIITSCNWTKEQLVNIFNSCFKLHAEIPTPTFKFGGQVGNKVTSLVFKPV</sequence>
<reference evidence="8 9" key="1">
    <citation type="journal article" date="2013" name="Nature">
        <title>Insights into bilaterian evolution from three spiralian genomes.</title>
        <authorList>
            <person name="Simakov O."/>
            <person name="Marletaz F."/>
            <person name="Cho S.J."/>
            <person name="Edsinger-Gonzales E."/>
            <person name="Havlak P."/>
            <person name="Hellsten U."/>
            <person name="Kuo D.H."/>
            <person name="Larsson T."/>
            <person name="Lv J."/>
            <person name="Arendt D."/>
            <person name="Savage R."/>
            <person name="Osoegawa K."/>
            <person name="de Jong P."/>
            <person name="Grimwood J."/>
            <person name="Chapman J.A."/>
            <person name="Shapiro H."/>
            <person name="Aerts A."/>
            <person name="Otillar R.P."/>
            <person name="Terry A.Y."/>
            <person name="Boore J.L."/>
            <person name="Grigoriev I.V."/>
            <person name="Lindberg D.R."/>
            <person name="Seaver E.C."/>
            <person name="Weisblat D.A."/>
            <person name="Putnam N.H."/>
            <person name="Rokhsar D.S."/>
        </authorList>
    </citation>
    <scope>NUCLEOTIDE SEQUENCE [LARGE SCALE GENOMIC DNA]</scope>
</reference>
<dbReference type="Proteomes" id="UP000030746">
    <property type="component" value="Unassembled WGS sequence"/>
</dbReference>
<keyword evidence="2 5" id="KW-0489">Methyltransferase</keyword>
<evidence type="ECO:0000256" key="4">
    <source>
        <dbReference type="ARBA" id="ARBA00022691"/>
    </source>
</evidence>
<evidence type="ECO:0000313" key="8">
    <source>
        <dbReference type="EMBL" id="ESO82330.1"/>
    </source>
</evidence>
<evidence type="ECO:0000256" key="1">
    <source>
        <dbReference type="ARBA" id="ARBA00022490"/>
    </source>
</evidence>
<evidence type="ECO:0000256" key="5">
    <source>
        <dbReference type="HAMAP-Rule" id="MF_03188"/>
    </source>
</evidence>
<feature type="region of interest" description="Disordered" evidence="6">
    <location>
        <begin position="1"/>
        <end position="25"/>
    </location>
</feature>
<dbReference type="EC" id="2.1.1.-" evidence="5"/>
<dbReference type="GeneID" id="20233608"/>
<keyword evidence="3 5" id="KW-0808">Transferase</keyword>
<dbReference type="HOGENOM" id="CLU_044783_2_1_1"/>
<keyword evidence="1 5" id="KW-0963">Cytoplasm</keyword>
<dbReference type="InterPro" id="IPR029063">
    <property type="entry name" value="SAM-dependent_MTases_sf"/>
</dbReference>
<feature type="domain" description="Methyltransferase" evidence="7">
    <location>
        <begin position="72"/>
        <end position="208"/>
    </location>
</feature>
<organism evidence="8 9">
    <name type="scientific">Lottia gigantea</name>
    <name type="common">Giant owl limpet</name>
    <dbReference type="NCBI Taxonomy" id="225164"/>
    <lineage>
        <taxon>Eukaryota</taxon>
        <taxon>Metazoa</taxon>
        <taxon>Spiralia</taxon>
        <taxon>Lophotrochozoa</taxon>
        <taxon>Mollusca</taxon>
        <taxon>Gastropoda</taxon>
        <taxon>Patellogastropoda</taxon>
        <taxon>Lottioidea</taxon>
        <taxon>Lottiidae</taxon>
        <taxon>Lottia</taxon>
    </lineage>
</organism>
<comment type="similarity">
    <text evidence="5">Belongs to the class I-like SAM-binding methyltransferase superfamily. EFM4 family.</text>
</comment>
<evidence type="ECO:0000256" key="3">
    <source>
        <dbReference type="ARBA" id="ARBA00022679"/>
    </source>
</evidence>
<dbReference type="EMBL" id="KB203946">
    <property type="protein sequence ID" value="ESO82330.1"/>
    <property type="molecule type" value="Genomic_DNA"/>
</dbReference>
<dbReference type="AlphaFoldDB" id="V3ZJ31"/>